<comment type="caution">
    <text evidence="2">The sequence shown here is derived from an EMBL/GenBank/DDBJ whole genome shotgun (WGS) entry which is preliminary data.</text>
</comment>
<evidence type="ECO:0000256" key="1">
    <source>
        <dbReference type="SAM" id="Phobius"/>
    </source>
</evidence>
<dbReference type="EMBL" id="DTBQ01000032">
    <property type="protein sequence ID" value="HGM46338.1"/>
    <property type="molecule type" value="Genomic_DNA"/>
</dbReference>
<keyword evidence="1" id="KW-1133">Transmembrane helix</keyword>
<organism evidence="2">
    <name type="scientific">Thermofilum pendens</name>
    <dbReference type="NCBI Taxonomy" id="2269"/>
    <lineage>
        <taxon>Archaea</taxon>
        <taxon>Thermoproteota</taxon>
        <taxon>Thermoprotei</taxon>
        <taxon>Thermofilales</taxon>
        <taxon>Thermofilaceae</taxon>
        <taxon>Thermofilum</taxon>
    </lineage>
</organism>
<dbReference type="AlphaFoldDB" id="A0A7C4D4B6"/>
<proteinExistence type="predicted"/>
<reference evidence="2" key="1">
    <citation type="journal article" date="2020" name="mSystems">
        <title>Genome- and Community-Level Interaction Insights into Carbon Utilization and Element Cycling Functions of Hydrothermarchaeota in Hydrothermal Sediment.</title>
        <authorList>
            <person name="Zhou Z."/>
            <person name="Liu Y."/>
            <person name="Xu W."/>
            <person name="Pan J."/>
            <person name="Luo Z.H."/>
            <person name="Li M."/>
        </authorList>
    </citation>
    <scope>NUCLEOTIDE SEQUENCE</scope>
    <source>
        <strain evidence="2">SpSt-649</strain>
    </source>
</reference>
<keyword evidence="1" id="KW-0472">Membrane</keyword>
<feature type="transmembrane region" description="Helical" evidence="1">
    <location>
        <begin position="76"/>
        <end position="98"/>
    </location>
</feature>
<protein>
    <submittedName>
        <fullName evidence="2">Uncharacterized protein</fullName>
    </submittedName>
</protein>
<evidence type="ECO:0000313" key="2">
    <source>
        <dbReference type="EMBL" id="HGM46338.1"/>
    </source>
</evidence>
<sequence length="173" mass="18839">MMLRLLACKLAYRFKLRRAKRVKECAEKVRAALREDFSCAVKAYSLIALLFLAASAAALAQPSTNVLNKVFRPFEEIISLLVALVFGAGILGFVILLVDALISWITGGSFGRSLAVSKLLRAVETLAVFPLTFFLLNVLKELGVPEVATIADIANALLTRGWQLMLEVLRGSG</sequence>
<gene>
    <name evidence="2" type="ORF">ENU21_01110</name>
</gene>
<accession>A0A7C4D4B6</accession>
<name>A0A7C4D4B6_THEPE</name>
<keyword evidence="1" id="KW-0812">Transmembrane</keyword>